<dbReference type="GO" id="GO:0004358">
    <property type="term" value="F:L-glutamate N-acetyltransferase activity, acting on acetyl-L-ornithine as donor"/>
    <property type="evidence" value="ECO:0007669"/>
    <property type="project" value="UniProtKB-UniRule"/>
</dbReference>
<comment type="similarity">
    <text evidence="1 6">Belongs to the ArgJ family.</text>
</comment>
<dbReference type="PANTHER" id="PTHR23100">
    <property type="entry name" value="ARGININE BIOSYNTHESIS BIFUNCTIONAL PROTEIN ARGJ"/>
    <property type="match status" value="1"/>
</dbReference>
<keyword evidence="6" id="KW-0055">Arginine biosynthesis</keyword>
<keyword evidence="6" id="KW-0028">Amino-acid biosynthesis</keyword>
<comment type="subunit">
    <text evidence="2 6">Heterotetramer of two alpha and two beta chains.</text>
</comment>
<dbReference type="UniPathway" id="UPA00068">
    <property type="reaction ID" value="UER00106"/>
</dbReference>
<dbReference type="InterPro" id="IPR016117">
    <property type="entry name" value="ArgJ-like_dom_sf"/>
</dbReference>
<comment type="catalytic activity">
    <reaction evidence="6">
        <text>N(2)-acetyl-L-ornithine + L-glutamate = N-acetyl-L-glutamate + L-ornithine</text>
        <dbReference type="Rhea" id="RHEA:15349"/>
        <dbReference type="ChEBI" id="CHEBI:29985"/>
        <dbReference type="ChEBI" id="CHEBI:44337"/>
        <dbReference type="ChEBI" id="CHEBI:46911"/>
        <dbReference type="ChEBI" id="CHEBI:57805"/>
        <dbReference type="EC" id="2.3.1.35"/>
    </reaction>
</comment>
<keyword evidence="9" id="KW-1185">Reference proteome</keyword>
<name>A0A242C5F1_9ENTE</name>
<dbReference type="HAMAP" id="MF_01106">
    <property type="entry name" value="ArgJ"/>
    <property type="match status" value="1"/>
</dbReference>
<dbReference type="EC" id="2.3.1.1" evidence="6"/>
<evidence type="ECO:0000256" key="4">
    <source>
        <dbReference type="ARBA" id="ARBA00022813"/>
    </source>
</evidence>
<keyword evidence="4 6" id="KW-0068">Autocatalytic cleavage</keyword>
<feature type="site" description="Involved in the stabilization of negative charge on the oxyanion by the formation of the oxyanion hole" evidence="6">
    <location>
        <position position="109"/>
    </location>
</feature>
<dbReference type="InterPro" id="IPR042195">
    <property type="entry name" value="ArgJ_beta_C"/>
</dbReference>
<sequence length="385" mass="42260">MGAYGDGPKGFKFYGGHVGIKKRKKDFGLIVADELCHAAAVFTKNTFCGECIPIGKENIKDGQLQAIVVTSGIANVATGEIGRQNEYKIMHQLSKKLDIEATNILPSSTGLIGPQLPIKTIEDFLSNQPIKLTKKYEDFAQAILTTDKRTKVRTVKIGEATMLGIVKGSGMIEPNMATMLAYVLTDAKVSKETIYPMLKEAVDQSFNTISIDSDTSTSDTVAFLANGHYEVKEEQIQAALNQLCKELALDVVKDAEGATKTMFVTVKQATSKEQARFGAKSVINSPLVKTALFGHDPNWGRIIMALGKTQGLIFDQDKINISYGDLPIFSNNQEVKQNLPLIEQYIKNNEDVYLTIDLQQGTESFQAIGCDLSYEYVKINSDYAT</sequence>
<comment type="function">
    <text evidence="6">Catalyzes two activities which are involved in the cyclic version of arginine biosynthesis: the synthesis of N-acetylglutamate from glutamate and acetyl-CoA as the acetyl donor, and of ornithine by transacetylation between N(2)-acetylornithine and glutamate.</text>
</comment>
<dbReference type="GO" id="GO:0006526">
    <property type="term" value="P:L-arginine biosynthetic process"/>
    <property type="evidence" value="ECO:0007669"/>
    <property type="project" value="UniProtKB-UniRule"/>
</dbReference>
<dbReference type="NCBIfam" id="TIGR00120">
    <property type="entry name" value="ArgJ"/>
    <property type="match status" value="1"/>
</dbReference>
<feature type="site" description="Involved in the stabilization of negative charge on the oxyanion by the formation of the oxyanion hole" evidence="6">
    <location>
        <position position="110"/>
    </location>
</feature>
<proteinExistence type="inferred from homology"/>
<evidence type="ECO:0000256" key="2">
    <source>
        <dbReference type="ARBA" id="ARBA00011475"/>
    </source>
</evidence>
<reference evidence="8" key="1">
    <citation type="submission" date="2017-05" db="EMBL/GenBank/DDBJ databases">
        <title>The Genome Sequence of Enterococcus sp. 4G2_DIV0659.</title>
        <authorList>
            <consortium name="The Broad Institute Genomics Platform"/>
            <consortium name="The Broad Institute Genomic Center for Infectious Diseases"/>
            <person name="Earl A."/>
            <person name="Manson A."/>
            <person name="Schwartman J."/>
            <person name="Gilmore M."/>
            <person name="Abouelleil A."/>
            <person name="Cao P."/>
            <person name="Chapman S."/>
            <person name="Cusick C."/>
            <person name="Shea T."/>
            <person name="Young S."/>
            <person name="Neafsey D."/>
            <person name="Nusbaum C."/>
            <person name="Birren B."/>
        </authorList>
    </citation>
    <scope>NUCLEOTIDE SEQUENCE [LARGE SCALE GENOMIC DNA]</scope>
    <source>
        <strain evidence="8">4G2_DIV0659</strain>
    </source>
</reference>
<keyword evidence="5 6" id="KW-0012">Acyltransferase</keyword>
<feature type="chain" id="PRO_5023221775" description="Arginine biosynthesis bifunctional protein ArgJ beta chain" evidence="6">
    <location>
        <begin position="178"/>
        <end position="385"/>
    </location>
</feature>
<comment type="subcellular location">
    <subcellularLocation>
        <location evidence="6">Cytoplasm</location>
    </subcellularLocation>
</comment>
<evidence type="ECO:0000256" key="1">
    <source>
        <dbReference type="ARBA" id="ARBA00006774"/>
    </source>
</evidence>
<keyword evidence="6" id="KW-0963">Cytoplasm</keyword>
<feature type="chain" id="PRO_5023221776" description="Arginine biosynthesis bifunctional protein ArgJ alpha chain" evidence="6">
    <location>
        <begin position="1"/>
        <end position="177"/>
    </location>
</feature>
<evidence type="ECO:0000256" key="3">
    <source>
        <dbReference type="ARBA" id="ARBA00022679"/>
    </source>
</evidence>
<dbReference type="SUPFAM" id="SSF56266">
    <property type="entry name" value="DmpA/ArgJ-like"/>
    <property type="match status" value="1"/>
</dbReference>
<dbReference type="GO" id="GO:0005737">
    <property type="term" value="C:cytoplasm"/>
    <property type="evidence" value="ECO:0007669"/>
    <property type="project" value="UniProtKB-SubCell"/>
</dbReference>
<comment type="caution">
    <text evidence="8">The sequence shown here is derived from an EMBL/GenBank/DDBJ whole genome shotgun (WGS) entry which is preliminary data.</text>
</comment>
<feature type="binding site" evidence="6">
    <location>
        <position position="380"/>
    </location>
    <ligand>
        <name>substrate</name>
    </ligand>
</feature>
<feature type="binding site" evidence="6">
    <location>
        <position position="178"/>
    </location>
    <ligand>
        <name>substrate</name>
    </ligand>
</feature>
<comment type="pathway">
    <text evidence="6">Amino-acid biosynthesis; L-arginine biosynthesis; L-ornithine and N-acetyl-L-glutamate from L-glutamate and N(2)-acetyl-L-ornithine (cyclic): step 1/1.</text>
</comment>
<evidence type="ECO:0000256" key="5">
    <source>
        <dbReference type="ARBA" id="ARBA00023315"/>
    </source>
</evidence>
<dbReference type="Pfam" id="PF01960">
    <property type="entry name" value="ArgJ"/>
    <property type="match status" value="1"/>
</dbReference>
<dbReference type="OrthoDB" id="9804242at2"/>
<comment type="catalytic activity">
    <reaction evidence="6">
        <text>L-glutamate + acetyl-CoA = N-acetyl-L-glutamate + CoA + H(+)</text>
        <dbReference type="Rhea" id="RHEA:24292"/>
        <dbReference type="ChEBI" id="CHEBI:15378"/>
        <dbReference type="ChEBI" id="CHEBI:29985"/>
        <dbReference type="ChEBI" id="CHEBI:44337"/>
        <dbReference type="ChEBI" id="CHEBI:57287"/>
        <dbReference type="ChEBI" id="CHEBI:57288"/>
        <dbReference type="EC" id="2.3.1.1"/>
    </reaction>
</comment>
<dbReference type="NCBIfam" id="NF003802">
    <property type="entry name" value="PRK05388.1"/>
    <property type="match status" value="1"/>
</dbReference>
<dbReference type="CDD" id="cd02152">
    <property type="entry name" value="OAT"/>
    <property type="match status" value="1"/>
</dbReference>
<dbReference type="STRING" id="1834181.A5880_002656"/>
<dbReference type="Gene3D" id="3.10.20.340">
    <property type="entry name" value="ArgJ beta chain, C-terminal domain"/>
    <property type="match status" value="1"/>
</dbReference>
<feature type="active site" description="Nucleophile" evidence="6">
    <location>
        <position position="178"/>
    </location>
</feature>
<feature type="binding site" evidence="6">
    <location>
        <position position="385"/>
    </location>
    <ligand>
        <name>substrate</name>
    </ligand>
</feature>
<dbReference type="AlphaFoldDB" id="A0A242C5F1"/>
<protein>
    <recommendedName>
        <fullName evidence="6">Arginine biosynthesis bifunctional protein ArgJ</fullName>
    </recommendedName>
    <domain>
        <recommendedName>
            <fullName evidence="6">Glutamate N-acetyltransferase</fullName>
            <ecNumber evidence="6">2.3.1.35</ecNumber>
        </recommendedName>
        <alternativeName>
            <fullName evidence="6">Ornithine acetyltransferase</fullName>
            <shortName evidence="6">OATase</shortName>
        </alternativeName>
        <alternativeName>
            <fullName evidence="6">Ornithine transacetylase</fullName>
        </alternativeName>
    </domain>
    <domain>
        <recommendedName>
            <fullName evidence="6">Amino-acid acetyltransferase</fullName>
            <ecNumber evidence="6">2.3.1.1</ecNumber>
        </recommendedName>
        <alternativeName>
            <fullName evidence="6">N-acetylglutamate synthase</fullName>
            <shortName evidence="6">AGSase</shortName>
        </alternativeName>
    </domain>
    <component>
        <recommendedName>
            <fullName evidence="6">Arginine biosynthesis bifunctional protein ArgJ alpha chain</fullName>
        </recommendedName>
    </component>
    <component>
        <recommendedName>
            <fullName evidence="6">Arginine biosynthesis bifunctional protein ArgJ beta chain</fullName>
        </recommendedName>
    </component>
</protein>
<keyword evidence="3 6" id="KW-0808">Transferase</keyword>
<dbReference type="EMBL" id="NGLE02000001">
    <property type="protein sequence ID" value="MEI5992835.1"/>
    <property type="molecule type" value="Genomic_DNA"/>
</dbReference>
<evidence type="ECO:0000256" key="6">
    <source>
        <dbReference type="HAMAP-Rule" id="MF_01106"/>
    </source>
</evidence>
<gene>
    <name evidence="6" type="primary">argJ</name>
    <name evidence="7" type="ORF">A5880_000374</name>
    <name evidence="8" type="ORF">A5880_002656</name>
</gene>
<accession>A0A242C5F1</accession>
<feature type="binding site" evidence="6">
    <location>
        <position position="256"/>
    </location>
    <ligand>
        <name>substrate</name>
    </ligand>
</feature>
<comment type="pathway">
    <text evidence="6">Amino-acid biosynthesis; L-arginine biosynthesis; N(2)-acetyl-L-ornithine from L-glutamate: step 1/4.</text>
</comment>
<dbReference type="InterPro" id="IPR002813">
    <property type="entry name" value="Arg_biosynth_ArgJ"/>
</dbReference>
<reference evidence="7 9" key="2">
    <citation type="submission" date="2018-07" db="EMBL/GenBank/DDBJ databases">
        <title>The Genome Sequence of Enterococcus sp. DIV0659b.</title>
        <authorList>
            <consortium name="The Broad Institute Genomics Platform"/>
            <consortium name="The Broad Institute Genomic Center for Infectious Diseases"/>
            <person name="Earl A."/>
            <person name="Manson A."/>
            <person name="Schwartman J."/>
            <person name="Gilmore M."/>
            <person name="Abouelleil A."/>
            <person name="Cao P."/>
            <person name="Chapman S."/>
            <person name="Cusick C."/>
            <person name="Shea T."/>
            <person name="Young S."/>
            <person name="Neafsey D."/>
            <person name="Nusbaum C."/>
            <person name="Birren B."/>
        </authorList>
    </citation>
    <scope>NUCLEOTIDE SEQUENCE [LARGE SCALE GENOMIC DNA]</scope>
    <source>
        <strain evidence="7 9">4G2_DIV0659</strain>
    </source>
</reference>
<dbReference type="GO" id="GO:0006592">
    <property type="term" value="P:ornithine biosynthetic process"/>
    <property type="evidence" value="ECO:0007669"/>
    <property type="project" value="TreeGrafter"/>
</dbReference>
<feature type="site" description="Cleavage; by autolysis" evidence="6">
    <location>
        <begin position="177"/>
        <end position="178"/>
    </location>
</feature>
<evidence type="ECO:0000313" key="8">
    <source>
        <dbReference type="EMBL" id="OTO05483.1"/>
    </source>
</evidence>
<evidence type="ECO:0000313" key="7">
    <source>
        <dbReference type="EMBL" id="MEI5992835.1"/>
    </source>
</evidence>
<dbReference type="Gene3D" id="3.60.70.12">
    <property type="entry name" value="L-amino peptidase D-ALA esterase/amidase"/>
    <property type="match status" value="1"/>
</dbReference>
<keyword evidence="6" id="KW-0511">Multifunctional enzyme</keyword>
<dbReference type="RefSeq" id="WP_086331522.1">
    <property type="nucleotide sequence ID" value="NZ_NGLE02000001.1"/>
</dbReference>
<dbReference type="PANTHER" id="PTHR23100:SF0">
    <property type="entry name" value="ARGININE BIOSYNTHESIS BIFUNCTIONAL PROTEIN ARGJ, MITOCHONDRIAL"/>
    <property type="match status" value="1"/>
</dbReference>
<dbReference type="GO" id="GO:0004042">
    <property type="term" value="F:L-glutamate N-acetyltransferase activity"/>
    <property type="evidence" value="ECO:0007669"/>
    <property type="project" value="UniProtKB-UniRule"/>
</dbReference>
<dbReference type="EMBL" id="NGLE01000004">
    <property type="protein sequence ID" value="OTO05483.1"/>
    <property type="molecule type" value="Genomic_DNA"/>
</dbReference>
<evidence type="ECO:0000313" key="9">
    <source>
        <dbReference type="Proteomes" id="UP000195139"/>
    </source>
</evidence>
<feature type="binding site" evidence="6">
    <location>
        <position position="167"/>
    </location>
    <ligand>
        <name>substrate</name>
    </ligand>
</feature>
<feature type="binding site" evidence="6">
    <location>
        <position position="145"/>
    </location>
    <ligand>
        <name>substrate</name>
    </ligand>
</feature>
<dbReference type="Proteomes" id="UP000195139">
    <property type="component" value="Unassembled WGS sequence"/>
</dbReference>
<organism evidence="8">
    <name type="scientific">Candidatus Enterococcus mansonii</name>
    <dbReference type="NCBI Taxonomy" id="1834181"/>
    <lineage>
        <taxon>Bacteria</taxon>
        <taxon>Bacillati</taxon>
        <taxon>Bacillota</taxon>
        <taxon>Bacilli</taxon>
        <taxon>Lactobacillales</taxon>
        <taxon>Enterococcaceae</taxon>
        <taxon>Enterococcus</taxon>
    </lineage>
</organism>
<dbReference type="EC" id="2.3.1.35" evidence="6"/>